<dbReference type="InterPro" id="IPR002713">
    <property type="entry name" value="FF_domain"/>
</dbReference>
<organism evidence="5">
    <name type="scientific">Tetraselmis sp. GSL018</name>
    <dbReference type="NCBI Taxonomy" id="582737"/>
    <lineage>
        <taxon>Eukaryota</taxon>
        <taxon>Viridiplantae</taxon>
        <taxon>Chlorophyta</taxon>
        <taxon>core chlorophytes</taxon>
        <taxon>Chlorodendrophyceae</taxon>
        <taxon>Chlorodendrales</taxon>
        <taxon>Chlorodendraceae</taxon>
        <taxon>Tetraselmis</taxon>
    </lineage>
</organism>
<protein>
    <submittedName>
        <fullName evidence="5">Transcription elongation regulator 1</fullName>
    </submittedName>
</protein>
<dbReference type="PANTHER" id="PTHR15377:SF3">
    <property type="entry name" value="WW DOMAIN-CONTAINING PROTEIN"/>
    <property type="match status" value="1"/>
</dbReference>
<dbReference type="InterPro" id="IPR045148">
    <property type="entry name" value="TCRG1-like"/>
</dbReference>
<dbReference type="SMART" id="SM00441">
    <property type="entry name" value="FF"/>
    <property type="match status" value="3"/>
</dbReference>
<dbReference type="SUPFAM" id="SSF51045">
    <property type="entry name" value="WW domain"/>
    <property type="match status" value="2"/>
</dbReference>
<proteinExistence type="predicted"/>
<dbReference type="EMBL" id="GBEZ01024327">
    <property type="protein sequence ID" value="JAC62652.1"/>
    <property type="molecule type" value="Transcribed_RNA"/>
</dbReference>
<dbReference type="PANTHER" id="PTHR15377">
    <property type="entry name" value="TRANSCRIPTION ELONGATION REGULATOR 1"/>
    <property type="match status" value="1"/>
</dbReference>
<feature type="region of interest" description="Disordered" evidence="2">
    <location>
        <begin position="279"/>
        <end position="343"/>
    </location>
</feature>
<keyword evidence="1" id="KW-0677">Repeat</keyword>
<feature type="compositionally biased region" description="Pro residues" evidence="2">
    <location>
        <begin position="42"/>
        <end position="61"/>
    </location>
</feature>
<dbReference type="InterPro" id="IPR036020">
    <property type="entry name" value="WW_dom_sf"/>
</dbReference>
<evidence type="ECO:0000313" key="5">
    <source>
        <dbReference type="EMBL" id="JAC62652.1"/>
    </source>
</evidence>
<feature type="compositionally biased region" description="Pro residues" evidence="2">
    <location>
        <begin position="23"/>
        <end position="33"/>
    </location>
</feature>
<dbReference type="Gene3D" id="2.20.70.10">
    <property type="match status" value="2"/>
</dbReference>
<dbReference type="Gene3D" id="1.10.10.440">
    <property type="entry name" value="FF domain"/>
    <property type="match status" value="4"/>
</dbReference>
<dbReference type="Pfam" id="PF00397">
    <property type="entry name" value="WW"/>
    <property type="match status" value="2"/>
</dbReference>
<dbReference type="Pfam" id="PF01846">
    <property type="entry name" value="FF"/>
    <property type="match status" value="3"/>
</dbReference>
<dbReference type="AlphaFoldDB" id="A0A061QPV3"/>
<dbReference type="GO" id="GO:0005634">
    <property type="term" value="C:nucleus"/>
    <property type="evidence" value="ECO:0007669"/>
    <property type="project" value="TreeGrafter"/>
</dbReference>
<evidence type="ECO:0000256" key="2">
    <source>
        <dbReference type="SAM" id="MobiDB-lite"/>
    </source>
</evidence>
<evidence type="ECO:0000259" key="4">
    <source>
        <dbReference type="PROSITE" id="PS51676"/>
    </source>
</evidence>
<sequence length="726" mass="79994">MEDKSGAPPQPYGSGAAEQPQSWQPPPNAPPPGMGAGFPGTQPYPGPPPGPRPPPGPPPPHLSGAGHPYPPPPPGPPPGIPMSSAMGAHPPWGPPHPPPPPPGSMPYPSASAPPPPPWGAPVHGPYPPGPQPPPGDPPSAAASRQQLENALAERRAKEQRAKAIAAAWTAHKAPDGRVYYYNTETKESSWEKPKDFAGDVRVSDKIVPVSSNEIPGTDWKEVTTDDGKKYFFNAQTKETSWSVPPEVQHIYSDPQKAMAMSAAAKAIIARLRANNADAHLVPGLTPRPELEEDVSYSAEDIGQDPRALAEDRPSVSLSFGGPAPAAPPGDGPPEAAARPLSAEDKEKNFMDMLRENGVTPFSRWEKELPKLVVDSRFSAIPSQKDRRQLFDKFCKIRAEELRNEKRETTKAAVQGFTDLLHEAVQKLKQHAVDDKEEGEDQGEEGKVYISPSVTLKTLEKTWIKDPRWKACSEAERRKLFGEVVQPLVNVAAAHFKEVRQMALESFRELLHEAAVGPHSRWKDVKEKVSSDPRYRAVARSEREGIFDTFVSEIKASEEAARKERDSREERQQEAWRRLEKEGEQAEKRRLRAAHADAVSAYKTLLVEMVRDPEASWLEMRPKLENDAQGRATSAALQSGDAERLFREHTNSLMNKGIRGFQDLLSERLAPLVEQLDGDSDSRHAALESFEGAQELLEDDLRFARAPKTHRPRLWHRFVCDALASSE</sequence>
<feature type="compositionally biased region" description="Pro residues" evidence="2">
    <location>
        <begin position="68"/>
        <end position="80"/>
    </location>
</feature>
<evidence type="ECO:0000256" key="1">
    <source>
        <dbReference type="ARBA" id="ARBA00022737"/>
    </source>
</evidence>
<dbReference type="PROSITE" id="PS01159">
    <property type="entry name" value="WW_DOMAIN_1"/>
    <property type="match status" value="2"/>
</dbReference>
<dbReference type="SUPFAM" id="SSF81698">
    <property type="entry name" value="FF domain"/>
    <property type="match status" value="3"/>
</dbReference>
<feature type="domain" description="WW" evidence="3">
    <location>
        <begin position="219"/>
        <end position="246"/>
    </location>
</feature>
<feature type="region of interest" description="Disordered" evidence="2">
    <location>
        <begin position="1"/>
        <end position="158"/>
    </location>
</feature>
<feature type="domain" description="FF" evidence="4">
    <location>
        <begin position="338"/>
        <end position="396"/>
    </location>
</feature>
<evidence type="ECO:0000259" key="3">
    <source>
        <dbReference type="PROSITE" id="PS50020"/>
    </source>
</evidence>
<dbReference type="CDD" id="cd00201">
    <property type="entry name" value="WW"/>
    <property type="match status" value="2"/>
</dbReference>
<accession>A0A061QPV3</accession>
<dbReference type="GO" id="GO:0070063">
    <property type="term" value="F:RNA polymerase binding"/>
    <property type="evidence" value="ECO:0007669"/>
    <property type="project" value="InterPro"/>
</dbReference>
<reference evidence="5" key="1">
    <citation type="submission" date="2014-05" db="EMBL/GenBank/DDBJ databases">
        <title>The transcriptome of the halophilic microalga Tetraselmis sp. GSL018 isolated from the Great Salt Lake, Utah.</title>
        <authorList>
            <person name="Jinkerson R.E."/>
            <person name="D'Adamo S."/>
            <person name="Posewitz M.C."/>
        </authorList>
    </citation>
    <scope>NUCLEOTIDE SEQUENCE</scope>
    <source>
        <strain evidence="5">GSL018</strain>
    </source>
</reference>
<dbReference type="PROSITE" id="PS51676">
    <property type="entry name" value="FF"/>
    <property type="match status" value="2"/>
</dbReference>
<dbReference type="InterPro" id="IPR036517">
    <property type="entry name" value="FF_domain_sf"/>
</dbReference>
<feature type="domain" description="FF" evidence="4">
    <location>
        <begin position="499"/>
        <end position="552"/>
    </location>
</feature>
<dbReference type="PRINTS" id="PR01217">
    <property type="entry name" value="PRICHEXTENSN"/>
</dbReference>
<dbReference type="GO" id="GO:0003712">
    <property type="term" value="F:transcription coregulator activity"/>
    <property type="evidence" value="ECO:0007669"/>
    <property type="project" value="TreeGrafter"/>
</dbReference>
<feature type="domain" description="WW" evidence="3">
    <location>
        <begin position="162"/>
        <end position="195"/>
    </location>
</feature>
<feature type="compositionally biased region" description="Pro residues" evidence="2">
    <location>
        <begin position="91"/>
        <end position="137"/>
    </location>
</feature>
<dbReference type="InterPro" id="IPR001202">
    <property type="entry name" value="WW_dom"/>
</dbReference>
<feature type="non-terminal residue" evidence="5">
    <location>
        <position position="726"/>
    </location>
</feature>
<gene>
    <name evidence="5" type="primary">CA150</name>
    <name evidence="5" type="ORF">TSPGSL018_22723</name>
</gene>
<dbReference type="SMART" id="SM00456">
    <property type="entry name" value="WW"/>
    <property type="match status" value="2"/>
</dbReference>
<name>A0A061QPV3_9CHLO</name>
<dbReference type="PROSITE" id="PS50020">
    <property type="entry name" value="WW_DOMAIN_2"/>
    <property type="match status" value="2"/>
</dbReference>